<protein>
    <submittedName>
        <fullName evidence="1">Conserved domain protein</fullName>
    </submittedName>
</protein>
<proteinExistence type="predicted"/>
<accession>E9SF96</accession>
<dbReference type="AlphaFoldDB" id="E9SF96"/>
<evidence type="ECO:0000313" key="2">
    <source>
        <dbReference type="Proteomes" id="UP000004259"/>
    </source>
</evidence>
<dbReference type="InterPro" id="IPR025374">
    <property type="entry name" value="DUF4364"/>
</dbReference>
<evidence type="ECO:0000313" key="1">
    <source>
        <dbReference type="EMBL" id="EGC02061.1"/>
    </source>
</evidence>
<dbReference type="eggNOG" id="COG3432">
    <property type="taxonomic scope" value="Bacteria"/>
</dbReference>
<gene>
    <name evidence="1" type="ORF">CUS_5308</name>
</gene>
<reference evidence="1 2" key="1">
    <citation type="submission" date="2011-02" db="EMBL/GenBank/DDBJ databases">
        <authorList>
            <person name="Nelson K.E."/>
            <person name="Sutton G."/>
            <person name="Torralba M."/>
            <person name="Durkin S."/>
            <person name="Harkins D."/>
            <person name="Montgomery R."/>
            <person name="Ziemer C."/>
            <person name="Klaassens E."/>
            <person name="Ocuiv P."/>
            <person name="Morrison M."/>
        </authorList>
    </citation>
    <scope>NUCLEOTIDE SEQUENCE [LARGE SCALE GENOMIC DNA]</scope>
    <source>
        <strain evidence="1 2">8</strain>
    </source>
</reference>
<name>E9SF96_RUMAL</name>
<dbReference type="EMBL" id="ADKM02000112">
    <property type="protein sequence ID" value="EGC02061.1"/>
    <property type="molecule type" value="Genomic_DNA"/>
</dbReference>
<dbReference type="STRING" id="246199.CUS_5308"/>
<sequence length="200" mass="22738">MKYVTEAYRVQILLAYFLNKINQLCTPNQLTEIATGEGIVNYFDYTAAVSTMLENGTLEITEIEGTEYYRLTEKGKAGVEVFKKQVEKSLRDKVYAAGLRLFARLKSDMDICFDIEPMGSGFSVGCKYKDGDMTLMDINLYAPDEDQANFIRSKIKMNPTDFYCRVIDYIIENEEYVPSVAESDDGAGDDSAVEEQYTLW</sequence>
<comment type="caution">
    <text evidence="1">The sequence shown here is derived from an EMBL/GenBank/DDBJ whole genome shotgun (WGS) entry which is preliminary data.</text>
</comment>
<dbReference type="Pfam" id="PF14277">
    <property type="entry name" value="DUF4364"/>
    <property type="match status" value="1"/>
</dbReference>
<keyword evidence="2" id="KW-1185">Reference proteome</keyword>
<dbReference type="Proteomes" id="UP000004259">
    <property type="component" value="Unassembled WGS sequence"/>
</dbReference>
<organism evidence="1 2">
    <name type="scientific">Ruminococcus albus 8</name>
    <dbReference type="NCBI Taxonomy" id="246199"/>
    <lineage>
        <taxon>Bacteria</taxon>
        <taxon>Bacillati</taxon>
        <taxon>Bacillota</taxon>
        <taxon>Clostridia</taxon>
        <taxon>Eubacteriales</taxon>
        <taxon>Oscillospiraceae</taxon>
        <taxon>Ruminococcus</taxon>
    </lineage>
</organism>